<dbReference type="GO" id="GO:0004222">
    <property type="term" value="F:metalloendopeptidase activity"/>
    <property type="evidence" value="ECO:0007669"/>
    <property type="project" value="InterPro"/>
</dbReference>
<dbReference type="PANTHER" id="PTHR11905">
    <property type="entry name" value="ADAM A DISINTEGRIN AND METALLOPROTEASE DOMAIN"/>
    <property type="match status" value="1"/>
</dbReference>
<evidence type="ECO:0000256" key="1">
    <source>
        <dbReference type="ARBA" id="ARBA00023049"/>
    </source>
</evidence>
<dbReference type="PANTHER" id="PTHR11905:SF159">
    <property type="entry name" value="ADAM METALLOPROTEASE"/>
    <property type="match status" value="1"/>
</dbReference>
<dbReference type="OrthoDB" id="10035764at2759"/>
<evidence type="ECO:0000256" key="2">
    <source>
        <dbReference type="PROSITE-ProRule" id="PRU00276"/>
    </source>
</evidence>
<keyword evidence="1" id="KW-0378">Hydrolase</keyword>
<feature type="domain" description="Peptidase M12B" evidence="3">
    <location>
        <begin position="88"/>
        <end position="309"/>
    </location>
</feature>
<organism evidence="4 5">
    <name type="scientific">Allacma fusca</name>
    <dbReference type="NCBI Taxonomy" id="39272"/>
    <lineage>
        <taxon>Eukaryota</taxon>
        <taxon>Metazoa</taxon>
        <taxon>Ecdysozoa</taxon>
        <taxon>Arthropoda</taxon>
        <taxon>Hexapoda</taxon>
        <taxon>Collembola</taxon>
        <taxon>Symphypleona</taxon>
        <taxon>Sminthuridae</taxon>
        <taxon>Allacma</taxon>
    </lineage>
</organism>
<evidence type="ECO:0000313" key="5">
    <source>
        <dbReference type="Proteomes" id="UP000708208"/>
    </source>
</evidence>
<dbReference type="AlphaFoldDB" id="A0A8J2K408"/>
<keyword evidence="1" id="KW-0645">Protease</keyword>
<keyword evidence="5" id="KW-1185">Reference proteome</keyword>
<name>A0A8J2K408_9HEXA</name>
<dbReference type="InterPro" id="IPR001590">
    <property type="entry name" value="Peptidase_M12B"/>
</dbReference>
<dbReference type="Pfam" id="PF01421">
    <property type="entry name" value="Reprolysin"/>
    <property type="match status" value="1"/>
</dbReference>
<dbReference type="GO" id="GO:0006509">
    <property type="term" value="P:membrane protein ectodomain proteolysis"/>
    <property type="evidence" value="ECO:0007669"/>
    <property type="project" value="TreeGrafter"/>
</dbReference>
<dbReference type="EMBL" id="CAJVCH010219434">
    <property type="protein sequence ID" value="CAG7731772.1"/>
    <property type="molecule type" value="Genomic_DNA"/>
</dbReference>
<gene>
    <name evidence="4" type="ORF">AFUS01_LOCUS20343</name>
</gene>
<evidence type="ECO:0000259" key="3">
    <source>
        <dbReference type="PROSITE" id="PS50215"/>
    </source>
</evidence>
<dbReference type="Proteomes" id="UP000708208">
    <property type="component" value="Unassembled WGS sequence"/>
</dbReference>
<feature type="active site" evidence="2">
    <location>
        <position position="244"/>
    </location>
</feature>
<accession>A0A8J2K408</accession>
<comment type="caution">
    <text evidence="4">The sequence shown here is derived from an EMBL/GenBank/DDBJ whole genome shotgun (WGS) entry which is preliminary data.</text>
</comment>
<proteinExistence type="predicted"/>
<dbReference type="PROSITE" id="PS50215">
    <property type="entry name" value="ADAM_MEPRO"/>
    <property type="match status" value="1"/>
</dbReference>
<comment type="caution">
    <text evidence="2">Lacks conserved residue(s) required for the propagation of feature annotation.</text>
</comment>
<sequence length="352" mass="39998">MDEIENSIYVDTNANAFLKIRDVNGDFELHGIVDNFHISHDGERHFAVSHIPTQPITANDYKHIVETHNSTRITRESGQNPRGLPNIVEPELLIFVDYAIFNNAMGRSNSKLTDYLQILVRAVNNRYAVTPDPIIRFKIVGAVALCERHDQLFIEENKINGNTNAFDISNALYKFSDYMYKYRDNYTKHDIATLLSGEDFRGVAGLAWIGGACNEGHCWKSSRKTQISQDQNGFWRGTYTFAHELAHNLNVDGDNSIGDNASQCPWSEGYIMSYQGWGKPNKFRFSSCTMKQIAEFLRSDKSACLKIDDSSSSWVPASQDPGERMLKLIQGNLQMNFARKYHRCQNGKCLES</sequence>
<reference evidence="4" key="1">
    <citation type="submission" date="2021-06" db="EMBL/GenBank/DDBJ databases">
        <authorList>
            <person name="Hodson N. C."/>
            <person name="Mongue J. A."/>
            <person name="Jaron S. K."/>
        </authorList>
    </citation>
    <scope>NUCLEOTIDE SEQUENCE</scope>
</reference>
<protein>
    <recommendedName>
        <fullName evidence="3">Peptidase M12B domain-containing protein</fullName>
    </recommendedName>
</protein>
<keyword evidence="1" id="KW-0482">Metalloprotease</keyword>
<evidence type="ECO:0000313" key="4">
    <source>
        <dbReference type="EMBL" id="CAG7731772.1"/>
    </source>
</evidence>